<evidence type="ECO:0000313" key="2">
    <source>
        <dbReference type="EMBL" id="EFH44526.1"/>
    </source>
</evidence>
<dbReference type="AlphaFoldDB" id="D7MGY7"/>
<dbReference type="EMBL" id="GL348719">
    <property type="protein sequence ID" value="EFH44526.1"/>
    <property type="molecule type" value="Genomic_DNA"/>
</dbReference>
<reference evidence="3" key="1">
    <citation type="journal article" date="2011" name="Nat. Genet.">
        <title>The Arabidopsis lyrata genome sequence and the basis of rapid genome size change.</title>
        <authorList>
            <person name="Hu T.T."/>
            <person name="Pattyn P."/>
            <person name="Bakker E.G."/>
            <person name="Cao J."/>
            <person name="Cheng J.-F."/>
            <person name="Clark R.M."/>
            <person name="Fahlgren N."/>
            <person name="Fawcett J.A."/>
            <person name="Grimwood J."/>
            <person name="Gundlach H."/>
            <person name="Haberer G."/>
            <person name="Hollister J.D."/>
            <person name="Ossowski S."/>
            <person name="Ottilar R.P."/>
            <person name="Salamov A.A."/>
            <person name="Schneeberger K."/>
            <person name="Spannagl M."/>
            <person name="Wang X."/>
            <person name="Yang L."/>
            <person name="Nasrallah M.E."/>
            <person name="Bergelson J."/>
            <person name="Carrington J.C."/>
            <person name="Gaut B.S."/>
            <person name="Schmutz J."/>
            <person name="Mayer K.F.X."/>
            <person name="Van de Peer Y."/>
            <person name="Grigoriev I.V."/>
            <person name="Nordborg M."/>
            <person name="Weigel D."/>
            <person name="Guo Y.-L."/>
        </authorList>
    </citation>
    <scope>NUCLEOTIDE SEQUENCE [LARGE SCALE GENOMIC DNA]</scope>
    <source>
        <strain evidence="3">cv. MN47</strain>
    </source>
</reference>
<proteinExistence type="predicted"/>
<dbReference type="Gramene" id="Al_scaffold_0007_2855">
    <property type="protein sequence ID" value="Al_scaffold_0007_2855"/>
    <property type="gene ID" value="Al_scaffold_0007_2855"/>
</dbReference>
<dbReference type="HOGENOM" id="CLU_2174451_0_0_1"/>
<sequence length="110" mass="12441">MDQLTQTHTVITTESPGTPPNRAATSRTTSYKSLEAEKLRLSSDLKDPIIEIKGEIYELMIGVRQIDAKTSTRTRITSVEAPPVQLIEETTRIKELRAYRVLQRVIEMNA</sequence>
<evidence type="ECO:0000313" key="3">
    <source>
        <dbReference type="Proteomes" id="UP000008694"/>
    </source>
</evidence>
<keyword evidence="3" id="KW-1185">Reference proteome</keyword>
<accession>D7MGY7</accession>
<protein>
    <submittedName>
        <fullName evidence="2">Predicted protein</fullName>
    </submittedName>
</protein>
<gene>
    <name evidence="2" type="ORF">ARALYDRAFT_658800</name>
</gene>
<evidence type="ECO:0000256" key="1">
    <source>
        <dbReference type="SAM" id="MobiDB-lite"/>
    </source>
</evidence>
<name>D7MGY7_ARALL</name>
<feature type="compositionally biased region" description="Polar residues" evidence="1">
    <location>
        <begin position="1"/>
        <end position="16"/>
    </location>
</feature>
<organism evidence="3">
    <name type="scientific">Arabidopsis lyrata subsp. lyrata</name>
    <name type="common">Lyre-leaved rock-cress</name>
    <dbReference type="NCBI Taxonomy" id="81972"/>
    <lineage>
        <taxon>Eukaryota</taxon>
        <taxon>Viridiplantae</taxon>
        <taxon>Streptophyta</taxon>
        <taxon>Embryophyta</taxon>
        <taxon>Tracheophyta</taxon>
        <taxon>Spermatophyta</taxon>
        <taxon>Magnoliopsida</taxon>
        <taxon>eudicotyledons</taxon>
        <taxon>Gunneridae</taxon>
        <taxon>Pentapetalae</taxon>
        <taxon>rosids</taxon>
        <taxon>malvids</taxon>
        <taxon>Brassicales</taxon>
        <taxon>Brassicaceae</taxon>
        <taxon>Camelineae</taxon>
        <taxon>Arabidopsis</taxon>
    </lineage>
</organism>
<feature type="region of interest" description="Disordered" evidence="1">
    <location>
        <begin position="1"/>
        <end position="29"/>
    </location>
</feature>
<dbReference type="Proteomes" id="UP000008694">
    <property type="component" value="Unassembled WGS sequence"/>
</dbReference>